<feature type="transmembrane region" description="Helical" evidence="7">
    <location>
        <begin position="518"/>
        <end position="537"/>
    </location>
</feature>
<sequence length="551" mass="58870">MTLHTTTTPSTTGGAEPSETSPLLPNNTIIPPSETHDDEITVIPTAPLSTTRLAITLGATWVGVFLGAIDASIIVTLSGPISSEFKSLSLLSWLAASYLIANATSQPLSGRLTDVFGRGPGLVFCNLMFGLGNLICGLAKDEKAMIFGRVVAGIGGGGLMSISTFLGSDLVPLKKRGVVQGIGNICYGTGAMLGGVLGGFINDSTALGWRLAFLFQVPIIAVSGVLVYYLVDVPPKVSNKSYLARVDFIGSFLIVGFLVFVLLGLNAGGNLVPWTDPLVLTTIPIGLVLLGGLLWWESRVRQPVIPVKLLWDRTVFTSCVTNFACTMVMMMTMFYVPLYLQVLGHTPTESGLRILASSLGVSFSSIGAGYIMKRTGKYVGLGIFVLCVYTTAVALNTLLDQNTPTWLPFVSMLLHGSGYGAMLTVCMVAAIAAVDHSQQAVITSATYAFRSVGSTLGITIASAVYQNIIKARLWERFGDLPGAEEEIKRIRDDLGELTKLPEGWYEGVIQSFMDAFRGVWLTALGLAVLALITVSFMRQHKLHANLARQED</sequence>
<dbReference type="GO" id="GO:0000329">
    <property type="term" value="C:fungal-type vacuole membrane"/>
    <property type="evidence" value="ECO:0007669"/>
    <property type="project" value="TreeGrafter"/>
</dbReference>
<dbReference type="InterPro" id="IPR020846">
    <property type="entry name" value="MFS_dom"/>
</dbReference>
<comment type="caution">
    <text evidence="9">The sequence shown here is derived from an EMBL/GenBank/DDBJ whole genome shotgun (WGS) entry which is preliminary data.</text>
</comment>
<dbReference type="InterPro" id="IPR036259">
    <property type="entry name" value="MFS_trans_sf"/>
</dbReference>
<feature type="transmembrane region" description="Helical" evidence="7">
    <location>
        <begin position="277"/>
        <end position="296"/>
    </location>
</feature>
<feature type="compositionally biased region" description="Polar residues" evidence="6">
    <location>
        <begin position="18"/>
        <end position="30"/>
    </location>
</feature>
<dbReference type="InterPro" id="IPR011701">
    <property type="entry name" value="MFS"/>
</dbReference>
<feature type="region of interest" description="Disordered" evidence="6">
    <location>
        <begin position="1"/>
        <end position="35"/>
    </location>
</feature>
<feature type="domain" description="Major facilitator superfamily (MFS) profile" evidence="8">
    <location>
        <begin position="56"/>
        <end position="542"/>
    </location>
</feature>
<evidence type="ECO:0000256" key="7">
    <source>
        <dbReference type="SAM" id="Phobius"/>
    </source>
</evidence>
<dbReference type="Gene3D" id="1.20.1250.20">
    <property type="entry name" value="MFS general substrate transporter like domains"/>
    <property type="match status" value="1"/>
</dbReference>
<feature type="transmembrane region" description="Helical" evidence="7">
    <location>
        <begin position="207"/>
        <end position="230"/>
    </location>
</feature>
<keyword evidence="10" id="KW-1185">Reference proteome</keyword>
<dbReference type="GO" id="GO:0012505">
    <property type="term" value="C:endomembrane system"/>
    <property type="evidence" value="ECO:0007669"/>
    <property type="project" value="UniProtKB-SubCell"/>
</dbReference>
<evidence type="ECO:0000313" key="10">
    <source>
        <dbReference type="Proteomes" id="UP001301958"/>
    </source>
</evidence>
<evidence type="ECO:0000256" key="4">
    <source>
        <dbReference type="ARBA" id="ARBA00022989"/>
    </source>
</evidence>
<evidence type="ECO:0000256" key="6">
    <source>
        <dbReference type="SAM" id="MobiDB-lite"/>
    </source>
</evidence>
<keyword evidence="3 7" id="KW-0812">Transmembrane</keyword>
<feature type="transmembrane region" description="Helical" evidence="7">
    <location>
        <begin position="242"/>
        <end position="265"/>
    </location>
</feature>
<protein>
    <submittedName>
        <fullName evidence="9">Major facilitator superfamily domain-containing protein</fullName>
    </submittedName>
</protein>
<evidence type="ECO:0000313" key="9">
    <source>
        <dbReference type="EMBL" id="KAK4223544.1"/>
    </source>
</evidence>
<feature type="compositionally biased region" description="Low complexity" evidence="6">
    <location>
        <begin position="1"/>
        <end position="12"/>
    </location>
</feature>
<dbReference type="GO" id="GO:0015174">
    <property type="term" value="F:basic amino acid transmembrane transporter activity"/>
    <property type="evidence" value="ECO:0007669"/>
    <property type="project" value="TreeGrafter"/>
</dbReference>
<feature type="transmembrane region" description="Helical" evidence="7">
    <location>
        <begin position="316"/>
        <end position="340"/>
    </location>
</feature>
<evidence type="ECO:0000256" key="1">
    <source>
        <dbReference type="ARBA" id="ARBA00004127"/>
    </source>
</evidence>
<evidence type="ECO:0000256" key="3">
    <source>
        <dbReference type="ARBA" id="ARBA00022692"/>
    </source>
</evidence>
<feature type="transmembrane region" description="Helical" evidence="7">
    <location>
        <begin position="352"/>
        <end position="371"/>
    </location>
</feature>
<feature type="transmembrane region" description="Helical" evidence="7">
    <location>
        <begin position="378"/>
        <end position="399"/>
    </location>
</feature>
<evidence type="ECO:0000259" key="8">
    <source>
        <dbReference type="PROSITE" id="PS50850"/>
    </source>
</evidence>
<feature type="transmembrane region" description="Helical" evidence="7">
    <location>
        <begin position="447"/>
        <end position="468"/>
    </location>
</feature>
<dbReference type="SUPFAM" id="SSF103473">
    <property type="entry name" value="MFS general substrate transporter"/>
    <property type="match status" value="1"/>
</dbReference>
<feature type="transmembrane region" description="Helical" evidence="7">
    <location>
        <begin position="53"/>
        <end position="78"/>
    </location>
</feature>
<reference evidence="9" key="1">
    <citation type="journal article" date="2023" name="Mol. Phylogenet. Evol.">
        <title>Genome-scale phylogeny and comparative genomics of the fungal order Sordariales.</title>
        <authorList>
            <person name="Hensen N."/>
            <person name="Bonometti L."/>
            <person name="Westerberg I."/>
            <person name="Brannstrom I.O."/>
            <person name="Guillou S."/>
            <person name="Cros-Aarteil S."/>
            <person name="Calhoun S."/>
            <person name="Haridas S."/>
            <person name="Kuo A."/>
            <person name="Mondo S."/>
            <person name="Pangilinan J."/>
            <person name="Riley R."/>
            <person name="LaButti K."/>
            <person name="Andreopoulos B."/>
            <person name="Lipzen A."/>
            <person name="Chen C."/>
            <person name="Yan M."/>
            <person name="Daum C."/>
            <person name="Ng V."/>
            <person name="Clum A."/>
            <person name="Steindorff A."/>
            <person name="Ohm R.A."/>
            <person name="Martin F."/>
            <person name="Silar P."/>
            <person name="Natvig D.O."/>
            <person name="Lalanne C."/>
            <person name="Gautier V."/>
            <person name="Ament-Velasquez S.L."/>
            <person name="Kruys A."/>
            <person name="Hutchinson M.I."/>
            <person name="Powell A.J."/>
            <person name="Barry K."/>
            <person name="Miller A.N."/>
            <person name="Grigoriev I.V."/>
            <person name="Debuchy R."/>
            <person name="Gladieux P."/>
            <person name="Hiltunen Thoren M."/>
            <person name="Johannesson H."/>
        </authorList>
    </citation>
    <scope>NUCLEOTIDE SEQUENCE</scope>
    <source>
        <strain evidence="9">CBS 990.96</strain>
    </source>
</reference>
<feature type="transmembrane region" description="Helical" evidence="7">
    <location>
        <begin position="121"/>
        <end position="140"/>
    </location>
</feature>
<feature type="transmembrane region" description="Helical" evidence="7">
    <location>
        <begin position="146"/>
        <end position="166"/>
    </location>
</feature>
<comment type="subcellular location">
    <subcellularLocation>
        <location evidence="1">Endomembrane system</location>
        <topology evidence="1">Multi-pass membrane protein</topology>
    </subcellularLocation>
</comment>
<dbReference type="Pfam" id="PF07690">
    <property type="entry name" value="MFS_1"/>
    <property type="match status" value="1"/>
</dbReference>
<evidence type="ECO:0000256" key="5">
    <source>
        <dbReference type="ARBA" id="ARBA00023136"/>
    </source>
</evidence>
<dbReference type="PROSITE" id="PS50850">
    <property type="entry name" value="MFS"/>
    <property type="match status" value="1"/>
</dbReference>
<reference evidence="9" key="2">
    <citation type="submission" date="2023-05" db="EMBL/GenBank/DDBJ databases">
        <authorList>
            <consortium name="Lawrence Berkeley National Laboratory"/>
            <person name="Steindorff A."/>
            <person name="Hensen N."/>
            <person name="Bonometti L."/>
            <person name="Westerberg I."/>
            <person name="Brannstrom I.O."/>
            <person name="Guillou S."/>
            <person name="Cros-Aarteil S."/>
            <person name="Calhoun S."/>
            <person name="Haridas S."/>
            <person name="Kuo A."/>
            <person name="Mondo S."/>
            <person name="Pangilinan J."/>
            <person name="Riley R."/>
            <person name="Labutti K."/>
            <person name="Andreopoulos B."/>
            <person name="Lipzen A."/>
            <person name="Chen C."/>
            <person name="Yanf M."/>
            <person name="Daum C."/>
            <person name="Ng V."/>
            <person name="Clum A."/>
            <person name="Ohm R."/>
            <person name="Martin F."/>
            <person name="Silar P."/>
            <person name="Natvig D."/>
            <person name="Lalanne C."/>
            <person name="Gautier V."/>
            <person name="Ament-Velasquez S.L."/>
            <person name="Kruys A."/>
            <person name="Hutchinson M.I."/>
            <person name="Powell A.J."/>
            <person name="Barry K."/>
            <person name="Miller A.N."/>
            <person name="Grigoriev I.V."/>
            <person name="Debuchy R."/>
            <person name="Gladieux P."/>
            <person name="Thoren M.H."/>
            <person name="Johannesson H."/>
        </authorList>
    </citation>
    <scope>NUCLEOTIDE SEQUENCE</scope>
    <source>
        <strain evidence="9">CBS 990.96</strain>
    </source>
</reference>
<name>A0AAN7BHU1_9PEZI</name>
<feature type="transmembrane region" description="Helical" evidence="7">
    <location>
        <begin position="419"/>
        <end position="435"/>
    </location>
</feature>
<keyword evidence="4 7" id="KW-1133">Transmembrane helix</keyword>
<dbReference type="Proteomes" id="UP001301958">
    <property type="component" value="Unassembled WGS sequence"/>
</dbReference>
<keyword evidence="2" id="KW-0813">Transport</keyword>
<gene>
    <name evidence="9" type="ORF">QBC38DRAFT_487526</name>
</gene>
<accession>A0AAN7BHU1</accession>
<proteinExistence type="predicted"/>
<dbReference type="EMBL" id="MU865423">
    <property type="protein sequence ID" value="KAK4223544.1"/>
    <property type="molecule type" value="Genomic_DNA"/>
</dbReference>
<organism evidence="9 10">
    <name type="scientific">Podospora fimiseda</name>
    <dbReference type="NCBI Taxonomy" id="252190"/>
    <lineage>
        <taxon>Eukaryota</taxon>
        <taxon>Fungi</taxon>
        <taxon>Dikarya</taxon>
        <taxon>Ascomycota</taxon>
        <taxon>Pezizomycotina</taxon>
        <taxon>Sordariomycetes</taxon>
        <taxon>Sordariomycetidae</taxon>
        <taxon>Sordariales</taxon>
        <taxon>Podosporaceae</taxon>
        <taxon>Podospora</taxon>
    </lineage>
</organism>
<keyword evidence="5 7" id="KW-0472">Membrane</keyword>
<dbReference type="PANTHER" id="PTHR23501:SF191">
    <property type="entry name" value="VACUOLAR BASIC AMINO ACID TRANSPORTER 4"/>
    <property type="match status" value="1"/>
</dbReference>
<dbReference type="PANTHER" id="PTHR23501">
    <property type="entry name" value="MAJOR FACILITATOR SUPERFAMILY"/>
    <property type="match status" value="1"/>
</dbReference>
<dbReference type="AlphaFoldDB" id="A0AAN7BHU1"/>
<evidence type="ECO:0000256" key="2">
    <source>
        <dbReference type="ARBA" id="ARBA00022448"/>
    </source>
</evidence>